<dbReference type="Proteomes" id="UP000190037">
    <property type="component" value="Unassembled WGS sequence"/>
</dbReference>
<keyword evidence="13" id="KW-0472">Membrane</keyword>
<dbReference type="Gene3D" id="1.10.3110.10">
    <property type="entry name" value="protoporphyrinogen ix oxidase, domain 3"/>
    <property type="match status" value="1"/>
</dbReference>
<comment type="cofactor">
    <cofactor evidence="2 12">
        <name>FAD</name>
        <dbReference type="ChEBI" id="CHEBI:57692"/>
    </cofactor>
</comment>
<keyword evidence="16" id="KW-1185">Reference proteome</keyword>
<sequence>MGGGRHVVVVGGGIAGLTAAWVLLRDGDPGLTVTVLEGASRVGGKLHAGSIAGVAVDEGAESMLARRSEAIDLAREVGLGDDLQPPATAGASLWTRGALRPMPRGHVMGVPGDLEPLAASGVLSPAGLARIPLDHALAPHRYEDDVSVGRYVSERLGHEVVDRLVEPLLGGVYAGNAYDISLAAAVPQLLPIARSGGSLVAGVRHLLDGAAERPAGPVFMGVRGGVGRLPLAVAGAVVAGGRGSIRTRTTVRELERTPTGWRLITGPTNAPVPIEADAVVLAVPAAPAARLLRPHSTVAAVELSSIEYAGMALVTLAFRRADLASMPAGTGFLVPPVDGRRIKASTFASNKWGWLAESDPDLFVLRTSLGRAGEEAVLQREDADLVADSLDDLREAVGLAAEPIDTRVTRWGGGLPQYAVGHLGRIACVRDAVERLPRLAVCGAVYEGVGIPACVASATRAATEVLAQLAGPYARPVH</sequence>
<dbReference type="Gene3D" id="3.50.50.60">
    <property type="entry name" value="FAD/NAD(P)-binding domain"/>
    <property type="match status" value="1"/>
</dbReference>
<evidence type="ECO:0000256" key="11">
    <source>
        <dbReference type="ARBA" id="ARBA00023133"/>
    </source>
</evidence>
<dbReference type="SUPFAM" id="SSF51905">
    <property type="entry name" value="FAD/NAD(P)-binding domain"/>
    <property type="match status" value="1"/>
</dbReference>
<evidence type="ECO:0000256" key="9">
    <source>
        <dbReference type="ARBA" id="ARBA00022827"/>
    </source>
</evidence>
<dbReference type="InterPro" id="IPR050464">
    <property type="entry name" value="Zeta_carotene_desat/Oxidored"/>
</dbReference>
<gene>
    <name evidence="15" type="ORF">B4N89_06285</name>
</gene>
<dbReference type="PANTHER" id="PTHR42923">
    <property type="entry name" value="PROTOPORPHYRINOGEN OXIDASE"/>
    <property type="match status" value="1"/>
</dbReference>
<dbReference type="InterPro" id="IPR036188">
    <property type="entry name" value="FAD/NAD-bd_sf"/>
</dbReference>
<dbReference type="RefSeq" id="WP_078974874.1">
    <property type="nucleotide sequence ID" value="NZ_MWQN01000001.1"/>
</dbReference>
<feature type="transmembrane region" description="Helical" evidence="13">
    <location>
        <begin position="7"/>
        <end position="24"/>
    </location>
</feature>
<dbReference type="Pfam" id="PF01593">
    <property type="entry name" value="Amino_oxidase"/>
    <property type="match status" value="1"/>
</dbReference>
<dbReference type="OrthoDB" id="4496419at2"/>
<dbReference type="InterPro" id="IPR002937">
    <property type="entry name" value="Amino_oxidase"/>
</dbReference>
<comment type="pathway">
    <text evidence="4 12">Porphyrin-containing compound metabolism; protoheme biosynthesis.</text>
</comment>
<evidence type="ECO:0000256" key="6">
    <source>
        <dbReference type="ARBA" id="ARBA00012402"/>
    </source>
</evidence>
<organism evidence="15 16">
    <name type="scientific">Embleya scabrispora</name>
    <dbReference type="NCBI Taxonomy" id="159449"/>
    <lineage>
        <taxon>Bacteria</taxon>
        <taxon>Bacillati</taxon>
        <taxon>Actinomycetota</taxon>
        <taxon>Actinomycetes</taxon>
        <taxon>Kitasatosporales</taxon>
        <taxon>Streptomycetaceae</taxon>
        <taxon>Embleya</taxon>
    </lineage>
</organism>
<dbReference type="InterPro" id="IPR004572">
    <property type="entry name" value="Protoporphyrinogen_oxidase"/>
</dbReference>
<dbReference type="EMBL" id="MWQN01000001">
    <property type="protein sequence ID" value="OPC80617.1"/>
    <property type="molecule type" value="Genomic_DNA"/>
</dbReference>
<evidence type="ECO:0000256" key="12">
    <source>
        <dbReference type="RuleBase" id="RU364052"/>
    </source>
</evidence>
<dbReference type="UniPathway" id="UPA00252"/>
<evidence type="ECO:0000256" key="8">
    <source>
        <dbReference type="ARBA" id="ARBA00022630"/>
    </source>
</evidence>
<dbReference type="STRING" id="159449.B4N89_06285"/>
<comment type="catalytic activity">
    <reaction evidence="1">
        <text>coproporphyrinogen III + 3 O2 = coproporphyrin III + 3 H2O2</text>
        <dbReference type="Rhea" id="RHEA:43436"/>
        <dbReference type="ChEBI" id="CHEBI:15379"/>
        <dbReference type="ChEBI" id="CHEBI:16240"/>
        <dbReference type="ChEBI" id="CHEBI:57309"/>
        <dbReference type="ChEBI" id="CHEBI:131725"/>
        <dbReference type="EC" id="1.3.3.15"/>
    </reaction>
    <physiologicalReaction direction="left-to-right" evidence="1">
        <dbReference type="Rhea" id="RHEA:43437"/>
    </physiologicalReaction>
</comment>
<keyword evidence="13" id="KW-1133">Transmembrane helix</keyword>
<keyword evidence="13" id="KW-0812">Transmembrane</keyword>
<keyword evidence="8 12" id="KW-0285">Flavoprotein</keyword>
<comment type="function">
    <text evidence="3 12">Involved in coproporphyrin-dependent heme b biosynthesis. Catalyzes the oxidation of coproporphyrinogen III to coproporphyrin III.</text>
</comment>
<evidence type="ECO:0000256" key="3">
    <source>
        <dbReference type="ARBA" id="ARBA00002185"/>
    </source>
</evidence>
<dbReference type="GO" id="GO:0006783">
    <property type="term" value="P:heme biosynthetic process"/>
    <property type="evidence" value="ECO:0007669"/>
    <property type="project" value="UniProtKB-UniRule"/>
</dbReference>
<evidence type="ECO:0000313" key="15">
    <source>
        <dbReference type="EMBL" id="OPC80617.1"/>
    </source>
</evidence>
<evidence type="ECO:0000256" key="5">
    <source>
        <dbReference type="ARBA" id="ARBA00008310"/>
    </source>
</evidence>
<protein>
    <recommendedName>
        <fullName evidence="7 12">Coproporphyrinogen III oxidase</fullName>
        <ecNumber evidence="6 12">1.3.3.15</ecNumber>
    </recommendedName>
</protein>
<keyword evidence="11 12" id="KW-0350">Heme biosynthesis</keyword>
<evidence type="ECO:0000256" key="7">
    <source>
        <dbReference type="ARBA" id="ARBA00019046"/>
    </source>
</evidence>
<evidence type="ECO:0000256" key="10">
    <source>
        <dbReference type="ARBA" id="ARBA00023002"/>
    </source>
</evidence>
<keyword evidence="12" id="KW-0963">Cytoplasm</keyword>
<keyword evidence="10 12" id="KW-0560">Oxidoreductase</keyword>
<dbReference type="NCBIfam" id="TIGR00562">
    <property type="entry name" value="proto_IX_ox"/>
    <property type="match status" value="1"/>
</dbReference>
<evidence type="ECO:0000313" key="16">
    <source>
        <dbReference type="Proteomes" id="UP000190037"/>
    </source>
</evidence>
<comment type="caution">
    <text evidence="15">The sequence shown here is derived from an EMBL/GenBank/DDBJ whole genome shotgun (WGS) entry which is preliminary data.</text>
</comment>
<dbReference type="GO" id="GO:0005737">
    <property type="term" value="C:cytoplasm"/>
    <property type="evidence" value="ECO:0007669"/>
    <property type="project" value="UniProtKB-SubCell"/>
</dbReference>
<evidence type="ECO:0000256" key="4">
    <source>
        <dbReference type="ARBA" id="ARBA00004744"/>
    </source>
</evidence>
<comment type="similarity">
    <text evidence="5 12">Belongs to the protoporphyrinogen/coproporphyrinogen oxidase family. Coproporphyrinogen III oxidase subfamily.</text>
</comment>
<dbReference type="SUPFAM" id="SSF54373">
    <property type="entry name" value="FAD-linked reductases, C-terminal domain"/>
    <property type="match status" value="1"/>
</dbReference>
<dbReference type="Gene3D" id="3.90.660.20">
    <property type="entry name" value="Protoporphyrinogen oxidase, mitochondrial, domain 2"/>
    <property type="match status" value="1"/>
</dbReference>
<keyword evidence="9 12" id="KW-0274">FAD</keyword>
<dbReference type="PANTHER" id="PTHR42923:SF3">
    <property type="entry name" value="PROTOPORPHYRINOGEN OXIDASE"/>
    <property type="match status" value="1"/>
</dbReference>
<evidence type="ECO:0000256" key="1">
    <source>
        <dbReference type="ARBA" id="ARBA00001755"/>
    </source>
</evidence>
<evidence type="ECO:0000256" key="2">
    <source>
        <dbReference type="ARBA" id="ARBA00001974"/>
    </source>
</evidence>
<comment type="subcellular location">
    <subcellularLocation>
        <location evidence="12">Cytoplasm</location>
    </subcellularLocation>
</comment>
<dbReference type="GO" id="GO:0004729">
    <property type="term" value="F:oxygen-dependent protoporphyrinogen oxidase activity"/>
    <property type="evidence" value="ECO:0007669"/>
    <property type="project" value="UniProtKB-UniRule"/>
</dbReference>
<dbReference type="EC" id="1.3.3.15" evidence="6 12"/>
<evidence type="ECO:0000259" key="14">
    <source>
        <dbReference type="Pfam" id="PF01593"/>
    </source>
</evidence>
<evidence type="ECO:0000256" key="13">
    <source>
        <dbReference type="SAM" id="Phobius"/>
    </source>
</evidence>
<accession>A0A1T3NUP8</accession>
<proteinExistence type="inferred from homology"/>
<dbReference type="AlphaFoldDB" id="A0A1T3NUP8"/>
<name>A0A1T3NUP8_9ACTN</name>
<reference evidence="15 16" key="1">
    <citation type="submission" date="2017-03" db="EMBL/GenBank/DDBJ databases">
        <title>Draft genome sequence of Streptomyces scabrisporus NF3, endophyte isolated from Amphipterygium adstringens.</title>
        <authorList>
            <person name="Vazquez M."/>
            <person name="Ceapa C.D."/>
            <person name="Rodriguez Luna D."/>
            <person name="Sanchez Esquivel S."/>
        </authorList>
    </citation>
    <scope>NUCLEOTIDE SEQUENCE [LARGE SCALE GENOMIC DNA]</scope>
    <source>
        <strain evidence="15 16">NF3</strain>
    </source>
</reference>
<feature type="domain" description="Amine oxidase" evidence="14">
    <location>
        <begin position="14"/>
        <end position="466"/>
    </location>
</feature>